<dbReference type="AlphaFoldDB" id="A0A4Q9HUK7"/>
<evidence type="ECO:0000313" key="2">
    <source>
        <dbReference type="EMBL" id="TBO58169.1"/>
    </source>
</evidence>
<feature type="region of interest" description="Disordered" evidence="1">
    <location>
        <begin position="1"/>
        <end position="70"/>
    </location>
</feature>
<name>A0A4Q9HUK7_STRKA</name>
<keyword evidence="3" id="KW-1185">Reference proteome</keyword>
<dbReference type="OrthoDB" id="4192576at2"/>
<gene>
    <name evidence="2" type="ORF">EYS09_18875</name>
</gene>
<evidence type="ECO:0000256" key="1">
    <source>
        <dbReference type="SAM" id="MobiDB-lite"/>
    </source>
</evidence>
<reference evidence="2 3" key="1">
    <citation type="submission" date="2019-02" db="EMBL/GenBank/DDBJ databases">
        <title>Draft Genome Sequence of Streptomyces sp. AM-2504, identified by 16S rRNA comparative analysis as a Streptomyces Kasugaensis strain.</title>
        <authorList>
            <person name="Napolioni V."/>
            <person name="Giuliodori A.M."/>
            <person name="Spurio R."/>
            <person name="Fabbretti A."/>
        </authorList>
    </citation>
    <scope>NUCLEOTIDE SEQUENCE [LARGE SCALE GENOMIC DNA]</scope>
    <source>
        <strain evidence="2 3">AM-2504</strain>
    </source>
</reference>
<evidence type="ECO:0000313" key="3">
    <source>
        <dbReference type="Proteomes" id="UP000292452"/>
    </source>
</evidence>
<sequence>MTTESQTQPPAKDKDILKPLDSHRPLIGMDAIMPDSHRPAPAPTPVQTPVQGDTVIVPKDSHRPIADPKN</sequence>
<proteinExistence type="predicted"/>
<dbReference type="GeneID" id="97376420"/>
<dbReference type="EMBL" id="SIXH01000159">
    <property type="protein sequence ID" value="TBO58169.1"/>
    <property type="molecule type" value="Genomic_DNA"/>
</dbReference>
<feature type="compositionally biased region" description="Basic and acidic residues" evidence="1">
    <location>
        <begin position="59"/>
        <end position="70"/>
    </location>
</feature>
<dbReference type="Proteomes" id="UP000292452">
    <property type="component" value="Unassembled WGS sequence"/>
</dbReference>
<accession>A0A4Q9HUK7</accession>
<organism evidence="2 3">
    <name type="scientific">Streptomyces kasugaensis</name>
    <dbReference type="NCBI Taxonomy" id="1946"/>
    <lineage>
        <taxon>Bacteria</taxon>
        <taxon>Bacillati</taxon>
        <taxon>Actinomycetota</taxon>
        <taxon>Actinomycetes</taxon>
        <taxon>Kitasatosporales</taxon>
        <taxon>Streptomycetaceae</taxon>
        <taxon>Streptomyces</taxon>
    </lineage>
</organism>
<protein>
    <submittedName>
        <fullName evidence="2">Uncharacterized protein</fullName>
    </submittedName>
</protein>
<dbReference type="RefSeq" id="WP_052859289.1">
    <property type="nucleotide sequence ID" value="NZ_NDXL01000001.1"/>
</dbReference>
<feature type="compositionally biased region" description="Basic and acidic residues" evidence="1">
    <location>
        <begin position="11"/>
        <end position="24"/>
    </location>
</feature>
<comment type="caution">
    <text evidence="2">The sequence shown here is derived from an EMBL/GenBank/DDBJ whole genome shotgun (WGS) entry which is preliminary data.</text>
</comment>